<keyword evidence="2" id="KW-0611">Plant defense</keyword>
<dbReference type="SUPFAM" id="SSF52540">
    <property type="entry name" value="P-loop containing nucleoside triphosphate hydrolases"/>
    <property type="match status" value="1"/>
</dbReference>
<protein>
    <recommendedName>
        <fullName evidence="4">NB-ARC domain-containing protein</fullName>
    </recommendedName>
</protein>
<feature type="domain" description="NB-ARC" evidence="4">
    <location>
        <begin position="51"/>
        <end position="196"/>
    </location>
</feature>
<accession>A0AAP0D642</accession>
<dbReference type="PANTHER" id="PTHR36766:SF61">
    <property type="entry name" value="NB-ARC DOMAIN DISEASE RESISTANCE PROTEIN"/>
    <property type="match status" value="1"/>
</dbReference>
<dbReference type="GO" id="GO:0006952">
    <property type="term" value="P:defense response"/>
    <property type="evidence" value="ECO:0007669"/>
    <property type="project" value="UniProtKB-KW"/>
</dbReference>
<dbReference type="EMBL" id="JBCNJP010000014">
    <property type="protein sequence ID" value="KAK9069124.1"/>
    <property type="molecule type" value="Genomic_DNA"/>
</dbReference>
<name>A0AAP0D642_9ASTR</name>
<dbReference type="AlphaFoldDB" id="A0AAP0D642"/>
<dbReference type="FunFam" id="3.40.50.300:FF:001091">
    <property type="entry name" value="Probable disease resistance protein At1g61300"/>
    <property type="match status" value="1"/>
</dbReference>
<evidence type="ECO:0000313" key="5">
    <source>
        <dbReference type="EMBL" id="KAK9069124.1"/>
    </source>
</evidence>
<evidence type="ECO:0000313" key="6">
    <source>
        <dbReference type="Proteomes" id="UP001408789"/>
    </source>
</evidence>
<keyword evidence="1" id="KW-0433">Leucine-rich repeat</keyword>
<dbReference type="Gene3D" id="3.40.50.300">
    <property type="entry name" value="P-loop containing nucleotide triphosphate hydrolases"/>
    <property type="match status" value="1"/>
</dbReference>
<evidence type="ECO:0000256" key="3">
    <source>
        <dbReference type="SAM" id="SignalP"/>
    </source>
</evidence>
<dbReference type="PRINTS" id="PR00364">
    <property type="entry name" value="DISEASERSIST"/>
</dbReference>
<gene>
    <name evidence="5" type="ORF">SSX86_013240</name>
</gene>
<keyword evidence="6" id="KW-1185">Reference proteome</keyword>
<evidence type="ECO:0000256" key="1">
    <source>
        <dbReference type="ARBA" id="ARBA00022614"/>
    </source>
</evidence>
<organism evidence="5 6">
    <name type="scientific">Deinandra increscens subsp. villosa</name>
    <dbReference type="NCBI Taxonomy" id="3103831"/>
    <lineage>
        <taxon>Eukaryota</taxon>
        <taxon>Viridiplantae</taxon>
        <taxon>Streptophyta</taxon>
        <taxon>Embryophyta</taxon>
        <taxon>Tracheophyta</taxon>
        <taxon>Spermatophyta</taxon>
        <taxon>Magnoliopsida</taxon>
        <taxon>eudicotyledons</taxon>
        <taxon>Gunneridae</taxon>
        <taxon>Pentapetalae</taxon>
        <taxon>asterids</taxon>
        <taxon>campanulids</taxon>
        <taxon>Asterales</taxon>
        <taxon>Asteraceae</taxon>
        <taxon>Asteroideae</taxon>
        <taxon>Heliantheae alliance</taxon>
        <taxon>Madieae</taxon>
        <taxon>Madiinae</taxon>
        <taxon>Deinandra</taxon>
    </lineage>
</organism>
<dbReference type="PANTHER" id="PTHR36766">
    <property type="entry name" value="PLANT BROAD-SPECTRUM MILDEW RESISTANCE PROTEIN RPW8"/>
    <property type="match status" value="1"/>
</dbReference>
<dbReference type="Pfam" id="PF00931">
    <property type="entry name" value="NB-ARC"/>
    <property type="match status" value="1"/>
</dbReference>
<dbReference type="Gene3D" id="1.10.8.430">
    <property type="entry name" value="Helical domain of apoptotic protease-activating factors"/>
    <property type="match status" value="1"/>
</dbReference>
<reference evidence="5 6" key="1">
    <citation type="submission" date="2024-04" db="EMBL/GenBank/DDBJ databases">
        <title>The reference genome of an endangered Asteraceae, Deinandra increscens subsp. villosa, native to the Central Coast of California.</title>
        <authorList>
            <person name="Guilliams M."/>
            <person name="Hasenstab-Lehman K."/>
            <person name="Meyer R."/>
            <person name="Mcevoy S."/>
        </authorList>
    </citation>
    <scope>NUCLEOTIDE SEQUENCE [LARGE SCALE GENOMIC DNA]</scope>
    <source>
        <tissue evidence="5">Leaf</tissue>
    </source>
</reference>
<proteinExistence type="predicted"/>
<dbReference type="GO" id="GO:0043531">
    <property type="term" value="F:ADP binding"/>
    <property type="evidence" value="ECO:0007669"/>
    <property type="project" value="InterPro"/>
</dbReference>
<dbReference type="Proteomes" id="UP001408789">
    <property type="component" value="Unassembled WGS sequence"/>
</dbReference>
<comment type="caution">
    <text evidence="5">The sequence shown here is derived from an EMBL/GenBank/DDBJ whole genome shotgun (WGS) entry which is preliminary data.</text>
</comment>
<keyword evidence="3" id="KW-0732">Signal</keyword>
<feature type="chain" id="PRO_5043039299" description="NB-ARC domain-containing protein" evidence="3">
    <location>
        <begin position="23"/>
        <end position="265"/>
    </location>
</feature>
<evidence type="ECO:0000259" key="4">
    <source>
        <dbReference type="Pfam" id="PF00931"/>
    </source>
</evidence>
<feature type="signal peptide" evidence="3">
    <location>
        <begin position="1"/>
        <end position="22"/>
    </location>
</feature>
<sequence>MAIAELFIGAFISVLVEKLVSGDMIRLAQFAGIHSELNKWSNTLSQIKAVLVDAGGIGKTTLAKLLYNDKDVKDHFELMSWVWVSNEFNVFTISEAIFEEVGGDDRKFRALNKLQESLKERFSKKRFLLVLDDVWTENEKEWKQLKLPFTAGAPGSKILVTTRKTKVASMMGSVKAYPLQLLSNVEALSLFAEHALGKQNFDSHPTLKLHGEGIVKKCDGLPLALITLGRVLGKKSNDGEWEELLNSELWNSDDGSKILPALRLS</sequence>
<dbReference type="InterPro" id="IPR027417">
    <property type="entry name" value="P-loop_NTPase"/>
</dbReference>
<evidence type="ECO:0000256" key="2">
    <source>
        <dbReference type="ARBA" id="ARBA00022821"/>
    </source>
</evidence>
<dbReference type="InterPro" id="IPR002182">
    <property type="entry name" value="NB-ARC"/>
</dbReference>
<dbReference type="InterPro" id="IPR042197">
    <property type="entry name" value="Apaf_helical"/>
</dbReference>